<proteinExistence type="predicted"/>
<accession>A0A7W4NQR5</accession>
<comment type="caution">
    <text evidence="2">The sequence shown here is derived from an EMBL/GenBank/DDBJ whole genome shotgun (WGS) entry which is preliminary data.</text>
</comment>
<dbReference type="SUPFAM" id="SSF55826">
    <property type="entry name" value="YbaK/ProRS associated domain"/>
    <property type="match status" value="1"/>
</dbReference>
<feature type="domain" description="YbaK/aminoacyl-tRNA synthetase-associated" evidence="1">
    <location>
        <begin position="27"/>
        <end position="143"/>
    </location>
</feature>
<reference evidence="2 3" key="1">
    <citation type="submission" date="2020-04" db="EMBL/GenBank/DDBJ databases">
        <title>Description of novel Gluconacetobacter.</title>
        <authorList>
            <person name="Sombolestani A."/>
        </authorList>
    </citation>
    <scope>NUCLEOTIDE SEQUENCE [LARGE SCALE GENOMIC DNA]</scope>
    <source>
        <strain evidence="2 3">LMG 19747</strain>
    </source>
</reference>
<evidence type="ECO:0000259" key="1">
    <source>
        <dbReference type="Pfam" id="PF04073"/>
    </source>
</evidence>
<dbReference type="RefSeq" id="WP_220795272.1">
    <property type="nucleotide sequence ID" value="NZ_JABEQJ010000059.1"/>
</dbReference>
<dbReference type="Gene3D" id="3.90.960.10">
    <property type="entry name" value="YbaK/aminoacyl-tRNA synthetase-associated domain"/>
    <property type="match status" value="1"/>
</dbReference>
<organism evidence="2 3">
    <name type="scientific">Gluconacetobacter sacchari</name>
    <dbReference type="NCBI Taxonomy" id="92759"/>
    <lineage>
        <taxon>Bacteria</taxon>
        <taxon>Pseudomonadati</taxon>
        <taxon>Pseudomonadota</taxon>
        <taxon>Alphaproteobacteria</taxon>
        <taxon>Acetobacterales</taxon>
        <taxon>Acetobacteraceae</taxon>
        <taxon>Gluconacetobacter</taxon>
    </lineage>
</organism>
<dbReference type="PANTHER" id="PTHR30411:SF1">
    <property type="entry name" value="CYTOPLASMIC PROTEIN"/>
    <property type="match status" value="1"/>
</dbReference>
<dbReference type="AlphaFoldDB" id="A0A7W4NQR5"/>
<evidence type="ECO:0000313" key="3">
    <source>
        <dbReference type="Proteomes" id="UP000589085"/>
    </source>
</evidence>
<dbReference type="InterPro" id="IPR036754">
    <property type="entry name" value="YbaK/aa-tRNA-synt-asso_dom_sf"/>
</dbReference>
<dbReference type="GO" id="GO:0002161">
    <property type="term" value="F:aminoacyl-tRNA deacylase activity"/>
    <property type="evidence" value="ECO:0007669"/>
    <property type="project" value="InterPro"/>
</dbReference>
<evidence type="ECO:0000313" key="2">
    <source>
        <dbReference type="EMBL" id="MBB2162809.1"/>
    </source>
</evidence>
<dbReference type="Proteomes" id="UP000589085">
    <property type="component" value="Unassembled WGS sequence"/>
</dbReference>
<name>A0A7W4NQR5_9PROT</name>
<dbReference type="CDD" id="cd04333">
    <property type="entry name" value="ProX_deacylase"/>
    <property type="match status" value="1"/>
</dbReference>
<dbReference type="PANTHER" id="PTHR30411">
    <property type="entry name" value="CYTOPLASMIC PROTEIN"/>
    <property type="match status" value="1"/>
</dbReference>
<dbReference type="Pfam" id="PF04073">
    <property type="entry name" value="tRNA_edit"/>
    <property type="match status" value="1"/>
</dbReference>
<sequence length="155" mass="15890">MMDMVGKVRQALLASGHEDSIAEFPAGTHSAADAAAAVGCSVAQIAKSIVFRAGEHVILVVASGAHRIDRSKVSAAIGQPVKTADAAWVRSKTGFAVGGVAPIGHDCQVTTVIDSALLPLDPLWAAAGSPMHAFRTTAELLIRLTNGTVADVRQA</sequence>
<gene>
    <name evidence="2" type="ORF">HLH48_22215</name>
</gene>
<dbReference type="EMBL" id="JABEQJ010000059">
    <property type="protein sequence ID" value="MBB2162809.1"/>
    <property type="molecule type" value="Genomic_DNA"/>
</dbReference>
<protein>
    <submittedName>
        <fullName evidence="2">YbaK/EbsC family protein</fullName>
    </submittedName>
</protein>
<dbReference type="InterPro" id="IPR007214">
    <property type="entry name" value="YbaK/aa-tRNA-synth-assoc-dom"/>
</dbReference>